<dbReference type="AlphaFoldDB" id="A0AAD5RTM2"/>
<feature type="compositionally biased region" description="Acidic residues" evidence="1">
    <location>
        <begin position="344"/>
        <end position="353"/>
    </location>
</feature>
<feature type="compositionally biased region" description="Polar residues" evidence="1">
    <location>
        <begin position="278"/>
        <end position="303"/>
    </location>
</feature>
<keyword evidence="3" id="KW-1185">Reference proteome</keyword>
<feature type="compositionally biased region" description="Low complexity" evidence="1">
    <location>
        <begin position="590"/>
        <end position="603"/>
    </location>
</feature>
<accession>A0AAD5RTM2</accession>
<evidence type="ECO:0000256" key="1">
    <source>
        <dbReference type="SAM" id="MobiDB-lite"/>
    </source>
</evidence>
<feature type="region of interest" description="Disordered" evidence="1">
    <location>
        <begin position="828"/>
        <end position="920"/>
    </location>
</feature>
<feature type="region of interest" description="Disordered" evidence="1">
    <location>
        <begin position="82"/>
        <end position="203"/>
    </location>
</feature>
<organism evidence="2 3">
    <name type="scientific">Zalerion maritima</name>
    <dbReference type="NCBI Taxonomy" id="339359"/>
    <lineage>
        <taxon>Eukaryota</taxon>
        <taxon>Fungi</taxon>
        <taxon>Dikarya</taxon>
        <taxon>Ascomycota</taxon>
        <taxon>Pezizomycotina</taxon>
        <taxon>Sordariomycetes</taxon>
        <taxon>Lulworthiomycetidae</taxon>
        <taxon>Lulworthiales</taxon>
        <taxon>Lulworthiaceae</taxon>
        <taxon>Zalerion</taxon>
    </lineage>
</organism>
<feature type="compositionally biased region" description="Basic residues" evidence="1">
    <location>
        <begin position="897"/>
        <end position="909"/>
    </location>
</feature>
<feature type="compositionally biased region" description="Low complexity" evidence="1">
    <location>
        <begin position="186"/>
        <end position="200"/>
    </location>
</feature>
<feature type="compositionally biased region" description="Polar residues" evidence="1">
    <location>
        <begin position="847"/>
        <end position="857"/>
    </location>
</feature>
<dbReference type="EMBL" id="JAKWBI020000089">
    <property type="protein sequence ID" value="KAJ2903176.1"/>
    <property type="molecule type" value="Genomic_DNA"/>
</dbReference>
<dbReference type="PANTHER" id="PTHR42068">
    <property type="entry name" value="YALI0B18964P"/>
    <property type="match status" value="1"/>
</dbReference>
<reference evidence="2" key="1">
    <citation type="submission" date="2022-07" db="EMBL/GenBank/DDBJ databases">
        <title>Draft genome sequence of Zalerion maritima ATCC 34329, a (micro)plastics degrading marine fungus.</title>
        <authorList>
            <person name="Paco A."/>
            <person name="Goncalves M.F.M."/>
            <person name="Rocha-Santos T.A.P."/>
            <person name="Alves A."/>
        </authorList>
    </citation>
    <scope>NUCLEOTIDE SEQUENCE</scope>
    <source>
        <strain evidence="2">ATCC 34329</strain>
    </source>
</reference>
<feature type="region of interest" description="Disordered" evidence="1">
    <location>
        <begin position="253"/>
        <end position="619"/>
    </location>
</feature>
<evidence type="ECO:0000313" key="3">
    <source>
        <dbReference type="Proteomes" id="UP001201980"/>
    </source>
</evidence>
<protein>
    <submittedName>
        <fullName evidence="2">Uncharacterized protein</fullName>
    </submittedName>
</protein>
<feature type="compositionally biased region" description="Polar residues" evidence="1">
    <location>
        <begin position="563"/>
        <end position="573"/>
    </location>
</feature>
<feature type="compositionally biased region" description="Basic and acidic residues" evidence="1">
    <location>
        <begin position="477"/>
        <end position="491"/>
    </location>
</feature>
<feature type="compositionally biased region" description="Polar residues" evidence="1">
    <location>
        <begin position="387"/>
        <end position="396"/>
    </location>
</feature>
<proteinExistence type="predicted"/>
<sequence length="920" mass="99750">MPRFPVAFGKRKQATHSDNSQNGPQGEAPSSFRVLDRSEVTSGKGSIDGFQLERPGMTTAPLPKSSLSIESYSENNLFADLHYNRGSGASNTTKATASTDNSSRHSNASTTPSSADLASHEEMRNGKKPFSDVPLPPVPKTSSGWSLKSASRTFSFGGQKKHALPTVPSEPTDSEHDFTGRARSKTASTSTTSTTATPPTLNGEEFDLNLGGDFSGMFKGSGFDKRASVMTLRQHHQQQQQPVDDRQALAPRSLTGNRLNQPAPIQIDRTSRVEESPYSWNSQHSGDHLISSSPIQSSPTNENAPPPVPQHGTLPSRLPRTNTDTGLKRSSAVFGRRRSTEPAEAAEADDEDALLLKQSIAASKFLTNPPPPPPASGRYRRNEETFGSRSRQVSSESRMDPKKDDEDNMFDSSIAHSSRMAQRFINRKPSPPHNKVMTPAQFEKYRQDKERQEIAPEAKNDNSDDDVNYEDEDDEIERSKEMAKQRRKQEAHMAVYRQQMMKVTGESNPPPSVSASMSTPNLTLSVTPPVPSGPSENSDEDEEVPLAILAAHGFPNRNRPPNRLSSMMSNPNLRASMAPSVQRPESVAEGSIQGGQPSQPGPGARLPPFARRLPQDPYGIVNNSVRESIHMGGGAPAPGGPGGSLPPGGLVGVIANEERTRAMRRGSPKIDGQIQMGQGGFMNGGGYDPMAGMPQQMMFPQQPMMTPGEMQMNQQMQQFMQMQMQFMQMMSGQQNASQMGAPMGPQMGGGLPPNSHMPANSMGDIQRRSFLDPGAGYDPARSDAGMRTMSMVHPSSSSFYGQPMGPGAPSIHIQGQYAASIAPSERSNIGLPGRYRPVSHLPPPDPMQQQRRVSTMSGALGIPTPPPGASTSPKPSGRPSNEEDDDDEQGWEQMRAKRERRKTLWKSKKSFGAELGALIS</sequence>
<feature type="compositionally biased region" description="Acidic residues" evidence="1">
    <location>
        <begin position="463"/>
        <end position="476"/>
    </location>
</feature>
<comment type="caution">
    <text evidence="2">The sequence shown here is derived from an EMBL/GenBank/DDBJ whole genome shotgun (WGS) entry which is preliminary data.</text>
</comment>
<feature type="compositionally biased region" description="Polar residues" evidence="1">
    <location>
        <begin position="87"/>
        <end position="116"/>
    </location>
</feature>
<feature type="compositionally biased region" description="Basic and acidic residues" evidence="1">
    <location>
        <begin position="443"/>
        <end position="462"/>
    </location>
</feature>
<gene>
    <name evidence="2" type="ORF">MKZ38_010308</name>
</gene>
<feature type="compositionally biased region" description="Polar residues" evidence="1">
    <location>
        <begin position="410"/>
        <end position="420"/>
    </location>
</feature>
<feature type="region of interest" description="Disordered" evidence="1">
    <location>
        <begin position="1"/>
        <end position="65"/>
    </location>
</feature>
<feature type="compositionally biased region" description="Polar residues" evidence="1">
    <location>
        <begin position="513"/>
        <end position="526"/>
    </location>
</feature>
<feature type="compositionally biased region" description="Polar residues" evidence="1">
    <location>
        <begin position="140"/>
        <end position="156"/>
    </location>
</feature>
<dbReference type="PANTHER" id="PTHR42068:SF1">
    <property type="entry name" value="YALI0B18964P"/>
    <property type="match status" value="1"/>
</dbReference>
<dbReference type="Proteomes" id="UP001201980">
    <property type="component" value="Unassembled WGS sequence"/>
</dbReference>
<evidence type="ECO:0000313" key="2">
    <source>
        <dbReference type="EMBL" id="KAJ2903176.1"/>
    </source>
</evidence>
<name>A0AAD5RTM2_9PEZI</name>